<reference evidence="5" key="2">
    <citation type="journal article" date="2021" name="PeerJ">
        <title>Extensive microbial diversity within the chicken gut microbiome revealed by metagenomics and culture.</title>
        <authorList>
            <person name="Gilroy R."/>
            <person name="Ravi A."/>
            <person name="Getino M."/>
            <person name="Pursley I."/>
            <person name="Horton D.L."/>
            <person name="Alikhan N.F."/>
            <person name="Baker D."/>
            <person name="Gharbi K."/>
            <person name="Hall N."/>
            <person name="Watson M."/>
            <person name="Adriaenssens E.M."/>
            <person name="Foster-Nyarko E."/>
            <person name="Jarju S."/>
            <person name="Secka A."/>
            <person name="Antonio M."/>
            <person name="Oren A."/>
            <person name="Chaudhuri R.R."/>
            <person name="La Ragione R."/>
            <person name="Hildebrand F."/>
            <person name="Pallen M.J."/>
        </authorList>
    </citation>
    <scope>NUCLEOTIDE SEQUENCE</scope>
    <source>
        <strain evidence="5">ChiGjej1B1-19959</strain>
    </source>
</reference>
<dbReference type="PANTHER" id="PTHR30345:SF0">
    <property type="entry name" value="DNA DAMAGE-REPAIR_TOLERATION PROTEIN DRT102"/>
    <property type="match status" value="1"/>
</dbReference>
<proteinExistence type="inferred from homology"/>
<feature type="binding site" evidence="4">
    <location>
        <begin position="9"/>
        <end position="10"/>
    </location>
    <ligand>
        <name>D-ribulose 5-phosphate</name>
        <dbReference type="ChEBI" id="CHEBI:58121"/>
    </ligand>
</feature>
<dbReference type="Pfam" id="PF02502">
    <property type="entry name" value="LacAB_rpiB"/>
    <property type="match status" value="1"/>
</dbReference>
<feature type="binding site" evidence="4">
    <location>
        <position position="137"/>
    </location>
    <ligand>
        <name>D-ribulose 5-phosphate</name>
        <dbReference type="ChEBI" id="CHEBI:58121"/>
    </ligand>
</feature>
<dbReference type="NCBIfam" id="TIGR00689">
    <property type="entry name" value="rpiB_lacA_lacB"/>
    <property type="match status" value="1"/>
</dbReference>
<dbReference type="GO" id="GO:0005975">
    <property type="term" value="P:carbohydrate metabolic process"/>
    <property type="evidence" value="ECO:0007669"/>
    <property type="project" value="InterPro"/>
</dbReference>
<dbReference type="Gene3D" id="3.40.1400.10">
    <property type="entry name" value="Sugar-phosphate isomerase, RpiB/LacA/LacB"/>
    <property type="match status" value="1"/>
</dbReference>
<dbReference type="PIRSF" id="PIRSF005384">
    <property type="entry name" value="RpiB_LacA_B"/>
    <property type="match status" value="1"/>
</dbReference>
<protein>
    <submittedName>
        <fullName evidence="5">Ribose 5-phosphate isomerase B</fullName>
        <ecNumber evidence="5">5.3.1.6</ecNumber>
    </submittedName>
</protein>
<accession>A0A9D1IDL1</accession>
<gene>
    <name evidence="5" type="primary">rpiB</name>
    <name evidence="5" type="ORF">IAC53_01720</name>
</gene>
<feature type="binding site" evidence="4">
    <location>
        <position position="133"/>
    </location>
    <ligand>
        <name>D-ribulose 5-phosphate</name>
        <dbReference type="ChEBI" id="CHEBI:58121"/>
    </ligand>
</feature>
<feature type="binding site" evidence="4">
    <location>
        <begin position="67"/>
        <end position="71"/>
    </location>
    <ligand>
        <name>D-ribulose 5-phosphate</name>
        <dbReference type="ChEBI" id="CHEBI:58121"/>
    </ligand>
</feature>
<dbReference type="AlphaFoldDB" id="A0A9D1IDL1"/>
<comment type="caution">
    <text evidence="5">The sequence shown here is derived from an EMBL/GenBank/DDBJ whole genome shotgun (WGS) entry which is preliminary data.</text>
</comment>
<dbReference type="EC" id="5.3.1.6" evidence="5"/>
<feature type="binding site" evidence="4">
    <location>
        <position position="110"/>
    </location>
    <ligand>
        <name>D-ribulose 5-phosphate</name>
        <dbReference type="ChEBI" id="CHEBI:58121"/>
    </ligand>
</feature>
<dbReference type="Proteomes" id="UP000824071">
    <property type="component" value="Unassembled WGS sequence"/>
</dbReference>
<feature type="active site" description="Proton donor" evidence="3">
    <location>
        <position position="99"/>
    </location>
</feature>
<organism evidence="5 6">
    <name type="scientific">Candidatus Fimenecus excrementigallinarum</name>
    <dbReference type="NCBI Taxonomy" id="2840816"/>
    <lineage>
        <taxon>Bacteria</taxon>
        <taxon>Bacillati</taxon>
        <taxon>Bacillota</taxon>
        <taxon>Clostridia</taxon>
        <taxon>Candidatus Fimenecus</taxon>
    </lineage>
</organism>
<dbReference type="GO" id="GO:0004751">
    <property type="term" value="F:ribose-5-phosphate isomerase activity"/>
    <property type="evidence" value="ECO:0007669"/>
    <property type="project" value="UniProtKB-EC"/>
</dbReference>
<reference evidence="5" key="1">
    <citation type="submission" date="2020-10" db="EMBL/GenBank/DDBJ databases">
        <authorList>
            <person name="Gilroy R."/>
        </authorList>
    </citation>
    <scope>NUCLEOTIDE SEQUENCE</scope>
    <source>
        <strain evidence="5">ChiGjej1B1-19959</strain>
    </source>
</reference>
<evidence type="ECO:0000256" key="4">
    <source>
        <dbReference type="PIRSR" id="PIRSR005384-2"/>
    </source>
</evidence>
<evidence type="ECO:0000256" key="3">
    <source>
        <dbReference type="PIRSR" id="PIRSR005384-1"/>
    </source>
</evidence>
<name>A0A9D1IDL1_9FIRM</name>
<dbReference type="SUPFAM" id="SSF89623">
    <property type="entry name" value="Ribose/Galactose isomerase RpiB/AlsB"/>
    <property type="match status" value="1"/>
</dbReference>
<dbReference type="NCBIfam" id="NF004051">
    <property type="entry name" value="PRK05571.1"/>
    <property type="match status" value="1"/>
</dbReference>
<dbReference type="NCBIfam" id="TIGR01120">
    <property type="entry name" value="rpiB"/>
    <property type="match status" value="1"/>
</dbReference>
<dbReference type="InterPro" id="IPR003500">
    <property type="entry name" value="RpiB_LacA_LacB"/>
</dbReference>
<keyword evidence="2 5" id="KW-0413">Isomerase</keyword>
<comment type="similarity">
    <text evidence="1">Belongs to the LacAB/RpiB family.</text>
</comment>
<dbReference type="PANTHER" id="PTHR30345">
    <property type="entry name" value="RIBOSE-5-PHOSPHATE ISOMERASE B"/>
    <property type="match status" value="1"/>
</dbReference>
<dbReference type="InterPro" id="IPR036569">
    <property type="entry name" value="RpiB_LacA_LacB_sf"/>
</dbReference>
<evidence type="ECO:0000313" key="5">
    <source>
        <dbReference type="EMBL" id="HIU35312.1"/>
    </source>
</evidence>
<sequence length="156" mass="16338">MKVVALASDHVGLPLKEALKAHLEARGLAWRDFGTDSAERCDYPRFAYAAVQAVIEGACGCAVLCCGTGAGMAIAANKIPGIRCVVCSEGYTAALSRAHNDANMLALGARVVGPGLAAQIVDRFLDTPYEGGRHQRRLDLIREIELTGLLDGGEGG</sequence>
<feature type="active site" description="Proton acceptor" evidence="3">
    <location>
        <position position="66"/>
    </location>
</feature>
<evidence type="ECO:0000313" key="6">
    <source>
        <dbReference type="Proteomes" id="UP000824071"/>
    </source>
</evidence>
<dbReference type="InterPro" id="IPR004785">
    <property type="entry name" value="RpiB"/>
</dbReference>
<evidence type="ECO:0000256" key="1">
    <source>
        <dbReference type="ARBA" id="ARBA00008754"/>
    </source>
</evidence>
<dbReference type="EMBL" id="DVMW01000015">
    <property type="protein sequence ID" value="HIU35312.1"/>
    <property type="molecule type" value="Genomic_DNA"/>
</dbReference>
<feature type="binding site" evidence="4">
    <location>
        <position position="100"/>
    </location>
    <ligand>
        <name>D-ribulose 5-phosphate</name>
        <dbReference type="ChEBI" id="CHEBI:58121"/>
    </ligand>
</feature>
<evidence type="ECO:0000256" key="2">
    <source>
        <dbReference type="ARBA" id="ARBA00023235"/>
    </source>
</evidence>